<organism evidence="1 2">
    <name type="scientific">Rosa chinensis</name>
    <name type="common">China rose</name>
    <dbReference type="NCBI Taxonomy" id="74649"/>
    <lineage>
        <taxon>Eukaryota</taxon>
        <taxon>Viridiplantae</taxon>
        <taxon>Streptophyta</taxon>
        <taxon>Embryophyta</taxon>
        <taxon>Tracheophyta</taxon>
        <taxon>Spermatophyta</taxon>
        <taxon>Magnoliopsida</taxon>
        <taxon>eudicotyledons</taxon>
        <taxon>Gunneridae</taxon>
        <taxon>Pentapetalae</taxon>
        <taxon>rosids</taxon>
        <taxon>fabids</taxon>
        <taxon>Rosales</taxon>
        <taxon>Rosaceae</taxon>
        <taxon>Rosoideae</taxon>
        <taxon>Rosoideae incertae sedis</taxon>
        <taxon>Rosa</taxon>
    </lineage>
</organism>
<dbReference type="Gramene" id="PRQ34420">
    <property type="protein sequence ID" value="PRQ34420"/>
    <property type="gene ID" value="RchiOBHm_Chr5g0068791"/>
</dbReference>
<name>A0A2P6QJR9_ROSCH</name>
<accession>A0A2P6QJR9</accession>
<protein>
    <submittedName>
        <fullName evidence="1">Uncharacterized protein</fullName>
    </submittedName>
</protein>
<keyword evidence="2" id="KW-1185">Reference proteome</keyword>
<reference evidence="1 2" key="1">
    <citation type="journal article" date="2018" name="Nat. Genet.">
        <title>The Rosa genome provides new insights in the design of modern roses.</title>
        <authorList>
            <person name="Bendahmane M."/>
        </authorList>
    </citation>
    <scope>NUCLEOTIDE SEQUENCE [LARGE SCALE GENOMIC DNA]</scope>
    <source>
        <strain evidence="2">cv. Old Blush</strain>
    </source>
</reference>
<proteinExistence type="predicted"/>
<dbReference type="EMBL" id="PDCK01000043">
    <property type="protein sequence ID" value="PRQ34420.1"/>
    <property type="molecule type" value="Genomic_DNA"/>
</dbReference>
<evidence type="ECO:0000313" key="1">
    <source>
        <dbReference type="EMBL" id="PRQ34420.1"/>
    </source>
</evidence>
<dbReference type="Proteomes" id="UP000238479">
    <property type="component" value="Chromosome 5"/>
</dbReference>
<comment type="caution">
    <text evidence="1">The sequence shown here is derived from an EMBL/GenBank/DDBJ whole genome shotgun (WGS) entry which is preliminary data.</text>
</comment>
<gene>
    <name evidence="1" type="ORF">RchiOBHm_Chr5g0068791</name>
</gene>
<sequence length="49" mass="5890">MALCVQTIPLVYFHSFHTYDHLHLINSMTCGFSREYQQQVNHWIVLMHV</sequence>
<dbReference type="AlphaFoldDB" id="A0A2P6QJR9"/>
<evidence type="ECO:0000313" key="2">
    <source>
        <dbReference type="Proteomes" id="UP000238479"/>
    </source>
</evidence>